<proteinExistence type="predicted"/>
<sequence>MCISGAPGNLTCYTCSSSDPNGECVMNATLSTVTACAPAEIYCRVYRQDSQGRFVSLERGCAAYCRAGCGVWGDDVDDDKCFSCCQGELCNTDNSANIARIASVLLLLGLYWFYSLLEQFSIQLM</sequence>
<dbReference type="InterPro" id="IPR035076">
    <property type="entry name" value="Toxin/TOLIP"/>
</dbReference>
<evidence type="ECO:0000313" key="3">
    <source>
        <dbReference type="Proteomes" id="UP001347796"/>
    </source>
</evidence>
<dbReference type="AlphaFoldDB" id="A0AAN8K4G8"/>
<name>A0AAN8K4G8_PATCE</name>
<dbReference type="CDD" id="cd00117">
    <property type="entry name" value="TFP"/>
    <property type="match status" value="1"/>
</dbReference>
<feature type="domain" description="Snake toxin/toxin-like" evidence="1">
    <location>
        <begin position="10"/>
        <end position="91"/>
    </location>
</feature>
<dbReference type="Proteomes" id="UP001347796">
    <property type="component" value="Unassembled WGS sequence"/>
</dbReference>
<evidence type="ECO:0000313" key="2">
    <source>
        <dbReference type="EMBL" id="KAK6187569.1"/>
    </source>
</evidence>
<dbReference type="InterPro" id="IPR045860">
    <property type="entry name" value="Snake_toxin-like_sf"/>
</dbReference>
<comment type="caution">
    <text evidence="2">The sequence shown here is derived from an EMBL/GenBank/DDBJ whole genome shotgun (WGS) entry which is preliminary data.</text>
</comment>
<accession>A0AAN8K4G8</accession>
<gene>
    <name evidence="2" type="ORF">SNE40_005567</name>
</gene>
<reference evidence="2 3" key="1">
    <citation type="submission" date="2024-01" db="EMBL/GenBank/DDBJ databases">
        <title>The genome of the rayed Mediterranean limpet Patella caerulea (Linnaeus, 1758).</title>
        <authorList>
            <person name="Anh-Thu Weber A."/>
            <person name="Halstead-Nussloch G."/>
        </authorList>
    </citation>
    <scope>NUCLEOTIDE SEQUENCE [LARGE SCALE GENOMIC DNA]</scope>
    <source>
        <strain evidence="2">AATW-2023a</strain>
        <tissue evidence="2">Whole specimen</tissue>
    </source>
</reference>
<evidence type="ECO:0000259" key="1">
    <source>
        <dbReference type="Pfam" id="PF00087"/>
    </source>
</evidence>
<organism evidence="2 3">
    <name type="scientific">Patella caerulea</name>
    <name type="common">Rayed Mediterranean limpet</name>
    <dbReference type="NCBI Taxonomy" id="87958"/>
    <lineage>
        <taxon>Eukaryota</taxon>
        <taxon>Metazoa</taxon>
        <taxon>Spiralia</taxon>
        <taxon>Lophotrochozoa</taxon>
        <taxon>Mollusca</taxon>
        <taxon>Gastropoda</taxon>
        <taxon>Patellogastropoda</taxon>
        <taxon>Patelloidea</taxon>
        <taxon>Patellidae</taxon>
        <taxon>Patella</taxon>
    </lineage>
</organism>
<dbReference type="EMBL" id="JAZGQO010000004">
    <property type="protein sequence ID" value="KAK6187569.1"/>
    <property type="molecule type" value="Genomic_DNA"/>
</dbReference>
<protein>
    <recommendedName>
        <fullName evidence="1">Snake toxin/toxin-like domain-containing protein</fullName>
    </recommendedName>
</protein>
<dbReference type="SUPFAM" id="SSF57302">
    <property type="entry name" value="Snake toxin-like"/>
    <property type="match status" value="1"/>
</dbReference>
<dbReference type="Gene3D" id="2.10.60.10">
    <property type="entry name" value="CD59"/>
    <property type="match status" value="1"/>
</dbReference>
<dbReference type="Pfam" id="PF00087">
    <property type="entry name" value="Toxin_TOLIP"/>
    <property type="match status" value="1"/>
</dbReference>
<keyword evidence="3" id="KW-1185">Reference proteome</keyword>